<dbReference type="PROSITE" id="PS50283">
    <property type="entry name" value="NA_SOLUT_SYMP_3"/>
    <property type="match status" value="1"/>
</dbReference>
<feature type="transmembrane region" description="Helical" evidence="8">
    <location>
        <begin position="6"/>
        <end position="23"/>
    </location>
</feature>
<comment type="subcellular location">
    <subcellularLocation>
        <location evidence="1">Membrane</location>
        <topology evidence="1">Multi-pass membrane protein</topology>
    </subcellularLocation>
</comment>
<accession>A0A1H2Z0Q8</accession>
<evidence type="ECO:0000256" key="8">
    <source>
        <dbReference type="SAM" id="Phobius"/>
    </source>
</evidence>
<sequence>MNVYLGVIIGYALLLILLGHLVGKHVKGAADFFVGGRSFNAGLLFTTLIAANIGAGSTVGVTGLAYKAGVSSWWWIGCSGLGSLILAYIVGPAVWKVARKHNLYTMGDYLDFRYSHAFRGVTSTMMAIGTLALFSGQLLGIAWILNVVAGIEKLYGIIIAAVVVTLYFSAGGIKSAAIVNIIELIVILLGFCIAAPFALQYVGGWSGLQAAVASHMADPARTARYFSWDGLGTSTILGYFLMLTPAFCISPGLIGKVYAAKDEKAVRQGTLWNGIVQLLFAFLPMLIGMCAYAAFPDLGNQELALPKAMKEMMPFGVSALALSAIFAAEVSTCDTVLYMLATSLSKDLYKTFFHPEISDEELLKVSRKLTVVCGIAGIFIACYMANIITALAIFYSLMTVSLAAPFLFGLFTEKASTKGAFCSAILGVAVVLGLKFFNGGKGLGILNSTSLGILTAAVVMLASLWIFPRKQEAGEKK</sequence>
<feature type="transmembrane region" description="Helical" evidence="8">
    <location>
        <begin position="116"/>
        <end position="134"/>
    </location>
</feature>
<comment type="caution">
    <text evidence="9">The sequence shown here is derived from an EMBL/GenBank/DDBJ whole genome shotgun (WGS) entry which is preliminary data.</text>
</comment>
<feature type="transmembrane region" description="Helical" evidence="8">
    <location>
        <begin position="443"/>
        <end position="467"/>
    </location>
</feature>
<evidence type="ECO:0000256" key="5">
    <source>
        <dbReference type="ARBA" id="ARBA00022989"/>
    </source>
</evidence>
<feature type="transmembrane region" description="Helical" evidence="8">
    <location>
        <begin position="43"/>
        <end position="66"/>
    </location>
</feature>
<keyword evidence="5 8" id="KW-1133">Transmembrane helix</keyword>
<dbReference type="OMA" id="TTIGWDT"/>
<evidence type="ECO:0000313" key="9">
    <source>
        <dbReference type="EMBL" id="SDX10907.1"/>
    </source>
</evidence>
<feature type="transmembrane region" description="Helical" evidence="8">
    <location>
        <begin position="177"/>
        <end position="199"/>
    </location>
</feature>
<dbReference type="CDD" id="cd10322">
    <property type="entry name" value="SLC5sbd"/>
    <property type="match status" value="1"/>
</dbReference>
<proteinExistence type="inferred from homology"/>
<feature type="transmembrane region" description="Helical" evidence="8">
    <location>
        <begin position="369"/>
        <end position="386"/>
    </location>
</feature>
<evidence type="ECO:0000313" key="10">
    <source>
        <dbReference type="Proteomes" id="UP000182379"/>
    </source>
</evidence>
<feature type="transmembrane region" description="Helical" evidence="8">
    <location>
        <begin position="271"/>
        <end position="295"/>
    </location>
</feature>
<dbReference type="PANTHER" id="PTHR48086:SF7">
    <property type="entry name" value="SODIUM-SOLUTE SYMPORTER-RELATED"/>
    <property type="match status" value="1"/>
</dbReference>
<dbReference type="RefSeq" id="WP_012938578.1">
    <property type="nucleotide sequence ID" value="NZ_CALAKB010000031.1"/>
</dbReference>
<dbReference type="InterPro" id="IPR001734">
    <property type="entry name" value="Na/solute_symporter"/>
</dbReference>
<dbReference type="Gene3D" id="1.20.1730.10">
    <property type="entry name" value="Sodium/glucose cotransporter"/>
    <property type="match status" value="1"/>
</dbReference>
<dbReference type="GeneID" id="78334930"/>
<dbReference type="EMBL" id="FNOP01000013">
    <property type="protein sequence ID" value="SDX10907.1"/>
    <property type="molecule type" value="Genomic_DNA"/>
</dbReference>
<feature type="transmembrane region" description="Helical" evidence="8">
    <location>
        <begin position="315"/>
        <end position="340"/>
    </location>
</feature>
<dbReference type="AlphaFoldDB" id="A0A1H2Z0Q8"/>
<dbReference type="GO" id="GO:0005886">
    <property type="term" value="C:plasma membrane"/>
    <property type="evidence" value="ECO:0007669"/>
    <property type="project" value="TreeGrafter"/>
</dbReference>
<dbReference type="InterPro" id="IPR050277">
    <property type="entry name" value="Sodium:Solute_Symporter"/>
</dbReference>
<reference evidence="9 10" key="1">
    <citation type="submission" date="2016-10" db="EMBL/GenBank/DDBJ databases">
        <authorList>
            <person name="Varghese N."/>
            <person name="Submissions S."/>
        </authorList>
    </citation>
    <scope>NUCLEOTIDE SEQUENCE [LARGE SCALE GENOMIC DNA]</scope>
    <source>
        <strain evidence="9 10">WCC6</strain>
    </source>
</reference>
<evidence type="ECO:0000256" key="2">
    <source>
        <dbReference type="ARBA" id="ARBA00006434"/>
    </source>
</evidence>
<feature type="transmembrane region" description="Helical" evidence="8">
    <location>
        <begin position="154"/>
        <end position="170"/>
    </location>
</feature>
<keyword evidence="6 8" id="KW-0472">Membrane</keyword>
<organism evidence="9 10">
    <name type="scientific">Acidaminococcus fermentans</name>
    <dbReference type="NCBI Taxonomy" id="905"/>
    <lineage>
        <taxon>Bacteria</taxon>
        <taxon>Bacillati</taxon>
        <taxon>Bacillota</taxon>
        <taxon>Negativicutes</taxon>
        <taxon>Acidaminococcales</taxon>
        <taxon>Acidaminococcaceae</taxon>
        <taxon>Acidaminococcus</taxon>
    </lineage>
</organism>
<protein>
    <submittedName>
        <fullName evidence="9">Solute:Na+ symporter, SSS family</fullName>
    </submittedName>
</protein>
<feature type="transmembrane region" description="Helical" evidence="8">
    <location>
        <begin position="419"/>
        <end position="437"/>
    </location>
</feature>
<evidence type="ECO:0000256" key="1">
    <source>
        <dbReference type="ARBA" id="ARBA00004141"/>
    </source>
</evidence>
<evidence type="ECO:0000256" key="6">
    <source>
        <dbReference type="ARBA" id="ARBA00023136"/>
    </source>
</evidence>
<keyword evidence="3" id="KW-0813">Transport</keyword>
<dbReference type="PANTHER" id="PTHR48086">
    <property type="entry name" value="SODIUM/PROLINE SYMPORTER-RELATED"/>
    <property type="match status" value="1"/>
</dbReference>
<dbReference type="Proteomes" id="UP000182379">
    <property type="component" value="Unassembled WGS sequence"/>
</dbReference>
<keyword evidence="4 8" id="KW-0812">Transmembrane</keyword>
<evidence type="ECO:0000256" key="4">
    <source>
        <dbReference type="ARBA" id="ARBA00022692"/>
    </source>
</evidence>
<feature type="transmembrane region" description="Helical" evidence="8">
    <location>
        <begin position="72"/>
        <end position="95"/>
    </location>
</feature>
<dbReference type="InterPro" id="IPR038377">
    <property type="entry name" value="Na/Glc_symporter_sf"/>
</dbReference>
<comment type="similarity">
    <text evidence="2 7">Belongs to the sodium:solute symporter (SSF) (TC 2.A.21) family.</text>
</comment>
<evidence type="ECO:0000256" key="3">
    <source>
        <dbReference type="ARBA" id="ARBA00022448"/>
    </source>
</evidence>
<gene>
    <name evidence="9" type="ORF">SAMN05216495_11329</name>
</gene>
<name>A0A1H2Z0Q8_ACIFE</name>
<dbReference type="Pfam" id="PF00474">
    <property type="entry name" value="SSF"/>
    <property type="match status" value="1"/>
</dbReference>
<evidence type="ECO:0000256" key="7">
    <source>
        <dbReference type="RuleBase" id="RU362091"/>
    </source>
</evidence>
<dbReference type="GO" id="GO:0022857">
    <property type="term" value="F:transmembrane transporter activity"/>
    <property type="evidence" value="ECO:0007669"/>
    <property type="project" value="InterPro"/>
</dbReference>
<feature type="transmembrane region" description="Helical" evidence="8">
    <location>
        <begin position="236"/>
        <end position="259"/>
    </location>
</feature>